<evidence type="ECO:0000313" key="3">
    <source>
        <dbReference type="EMBL" id="KAF5208148.1"/>
    </source>
</evidence>
<proteinExistence type="predicted"/>
<dbReference type="PROSITE" id="PS50405">
    <property type="entry name" value="GST_CTER"/>
    <property type="match status" value="1"/>
</dbReference>
<organism evidence="3 4">
    <name type="scientific">Thalictrum thalictroides</name>
    <name type="common">Rue-anemone</name>
    <name type="synonym">Anemone thalictroides</name>
    <dbReference type="NCBI Taxonomy" id="46969"/>
    <lineage>
        <taxon>Eukaryota</taxon>
        <taxon>Viridiplantae</taxon>
        <taxon>Streptophyta</taxon>
        <taxon>Embryophyta</taxon>
        <taxon>Tracheophyta</taxon>
        <taxon>Spermatophyta</taxon>
        <taxon>Magnoliopsida</taxon>
        <taxon>Ranunculales</taxon>
        <taxon>Ranunculaceae</taxon>
        <taxon>Thalictroideae</taxon>
        <taxon>Thalictrum</taxon>
    </lineage>
</organism>
<evidence type="ECO:0000259" key="2">
    <source>
        <dbReference type="PROSITE" id="PS50405"/>
    </source>
</evidence>
<dbReference type="InterPro" id="IPR010987">
    <property type="entry name" value="Glutathione-S-Trfase_C-like"/>
</dbReference>
<dbReference type="SUPFAM" id="SSF52833">
    <property type="entry name" value="Thioredoxin-like"/>
    <property type="match status" value="1"/>
</dbReference>
<dbReference type="CDD" id="cd00299">
    <property type="entry name" value="GST_C_family"/>
    <property type="match status" value="1"/>
</dbReference>
<keyword evidence="4" id="KW-1185">Reference proteome</keyword>
<dbReference type="SFLD" id="SFLDS00019">
    <property type="entry name" value="Glutathione_Transferase_(cytos"/>
    <property type="match status" value="1"/>
</dbReference>
<dbReference type="CDD" id="cd00570">
    <property type="entry name" value="GST_N_family"/>
    <property type="match status" value="1"/>
</dbReference>
<protein>
    <submittedName>
        <fullName evidence="3">Glutathione s-transferase tchqd</fullName>
    </submittedName>
</protein>
<evidence type="ECO:0000313" key="4">
    <source>
        <dbReference type="Proteomes" id="UP000554482"/>
    </source>
</evidence>
<reference evidence="3 4" key="1">
    <citation type="submission" date="2020-06" db="EMBL/GenBank/DDBJ databases">
        <title>Transcriptomic and genomic resources for Thalictrum thalictroides and T. hernandezii: Facilitating candidate gene discovery in an emerging model plant lineage.</title>
        <authorList>
            <person name="Arias T."/>
            <person name="Riano-Pachon D.M."/>
            <person name="Di Stilio V.S."/>
        </authorList>
    </citation>
    <scope>NUCLEOTIDE SEQUENCE [LARGE SCALE GENOMIC DNA]</scope>
    <source>
        <strain evidence="4">cv. WT478/WT964</strain>
        <tissue evidence="3">Leaves</tissue>
    </source>
</reference>
<dbReference type="PANTHER" id="PTHR45374:SF1">
    <property type="entry name" value="GLUTATHIONE S-TRANSFERASE TCHQD"/>
    <property type="match status" value="1"/>
</dbReference>
<feature type="domain" description="GST N-terminal" evidence="1">
    <location>
        <begin position="202"/>
        <end position="283"/>
    </location>
</feature>
<dbReference type="SUPFAM" id="SSF47616">
    <property type="entry name" value="GST C-terminal domain-like"/>
    <property type="match status" value="1"/>
</dbReference>
<dbReference type="Gene3D" id="1.20.1050.10">
    <property type="match status" value="1"/>
</dbReference>
<dbReference type="PANTHER" id="PTHR45374">
    <property type="entry name" value="GLUTATHIONE S-TRANSFERASE TCHQD"/>
    <property type="match status" value="1"/>
</dbReference>
<dbReference type="Pfam" id="PF13417">
    <property type="entry name" value="GST_N_3"/>
    <property type="match status" value="1"/>
</dbReference>
<dbReference type="EMBL" id="JABWDY010000381">
    <property type="protein sequence ID" value="KAF5208148.1"/>
    <property type="molecule type" value="Genomic_DNA"/>
</dbReference>
<evidence type="ECO:0000259" key="1">
    <source>
        <dbReference type="PROSITE" id="PS50404"/>
    </source>
</evidence>
<gene>
    <name evidence="3" type="ORF">FRX31_002264</name>
</gene>
<comment type="caution">
    <text evidence="3">The sequence shown here is derived from an EMBL/GenBank/DDBJ whole genome shotgun (WGS) entry which is preliminary data.</text>
</comment>
<accession>A0A7J6XGE1</accession>
<sequence>MVIKAMNTYVEGSASFRLRKKLSTCRHELIDWNHRHFGHLDTKMNLVKNELESIQVQMAKLKVPTEYLISKETQRRRRNTIARLKDANGVELVQRDDIGRQFVSYFTGLFSSTSPELDEPFLQVWCARNVARLELIKPSPRKTIFRASHMVKEFNQVCISSDQRQVRLSHTISVGWKPPPSTLDKTQFRWVGQRLGGVIVEQIMQLYHHPYSLDSQKVRLALEEKGIDYTSYHVNPLTGKNMDSFFFRMNTTANLPVFQNGAHVLVDTIDIIEYIERIKILSSGFESDIVSNSEVKEWMEKIQRWNPKLFTLSHIPDKYRLFVSKFLRRVVIARMAQSPDLASVYHLKLKDAYVTEDKLKDPDALKESEEELIRLLDEVESQLSETSYLVGGEFTMADVMLIPLLARIELLGLEDQYINCRPHIVEYLKVVKQRPSYKAVIGKYFSGWRKYKTLLKTWLFVCIRNVLRKY</sequence>
<keyword evidence="3" id="KW-0808">Transferase</keyword>
<feature type="domain" description="GST C-terminal" evidence="2">
    <location>
        <begin position="317"/>
        <end position="454"/>
    </location>
</feature>
<dbReference type="PROSITE" id="PS50404">
    <property type="entry name" value="GST_NTER"/>
    <property type="match status" value="1"/>
</dbReference>
<dbReference type="OrthoDB" id="418495at2759"/>
<dbReference type="Gene3D" id="3.40.30.10">
    <property type="entry name" value="Glutaredoxin"/>
    <property type="match status" value="1"/>
</dbReference>
<dbReference type="InterPro" id="IPR036282">
    <property type="entry name" value="Glutathione-S-Trfase_C_sf"/>
</dbReference>
<dbReference type="AlphaFoldDB" id="A0A7J6XGE1"/>
<dbReference type="InterPro" id="IPR004045">
    <property type="entry name" value="Glutathione_S-Trfase_N"/>
</dbReference>
<name>A0A7J6XGE1_THATH</name>
<dbReference type="Pfam" id="PF13410">
    <property type="entry name" value="GST_C_2"/>
    <property type="match status" value="1"/>
</dbReference>
<dbReference type="Proteomes" id="UP000554482">
    <property type="component" value="Unassembled WGS sequence"/>
</dbReference>
<dbReference type="InterPro" id="IPR044617">
    <property type="entry name" value="TCHQD"/>
</dbReference>
<dbReference type="GO" id="GO:0004364">
    <property type="term" value="F:glutathione transferase activity"/>
    <property type="evidence" value="ECO:0007669"/>
    <property type="project" value="InterPro"/>
</dbReference>
<dbReference type="InterPro" id="IPR036249">
    <property type="entry name" value="Thioredoxin-like_sf"/>
</dbReference>
<dbReference type="InterPro" id="IPR040079">
    <property type="entry name" value="Glutathione_S-Trfase"/>
</dbReference>